<evidence type="ECO:0000256" key="1">
    <source>
        <dbReference type="ARBA" id="ARBA00010936"/>
    </source>
</evidence>
<dbReference type="CDD" id="cd00959">
    <property type="entry name" value="DeoC"/>
    <property type="match status" value="1"/>
</dbReference>
<dbReference type="Gene3D" id="3.20.20.70">
    <property type="entry name" value="Aldolase class I"/>
    <property type="match status" value="1"/>
</dbReference>
<dbReference type="GO" id="GO:0009264">
    <property type="term" value="P:deoxyribonucleotide catabolic process"/>
    <property type="evidence" value="ECO:0007669"/>
    <property type="project" value="InterPro"/>
</dbReference>
<name>A0A9Q0LUX7_ANAIG</name>
<dbReference type="InterPro" id="IPR028581">
    <property type="entry name" value="DeoC_typeI"/>
</dbReference>
<dbReference type="HAMAP" id="MF_00114">
    <property type="entry name" value="DeoC_type1"/>
    <property type="match status" value="1"/>
</dbReference>
<keyword evidence="5" id="KW-0704">Schiff base</keyword>
<dbReference type="EC" id="4.1.2.4" evidence="2"/>
<sequence length="326" mass="35889">MSAILSFDKETEQLIRNRISFTSNRLNIEEKQIYNLFPHFFNESIKISVSQRVARYIDHTLLKPDATKKQLEQICNEAKENNFYAVCVNSNPAVVGFPLGAMDANCKIFETERAVENGANEIDMVINIGRLKDGEYLEVLSDIHGIVQAIDPKIKLKVILETCLLTKELIVDACLLSVIAGASFVKTSTGFSTGGAKDEHVKLMKLVVGNLAEVKASGGIRTYQDSIKMLLNGATRIGASSSVAIVNGELEAINKVGSLVQDSSKSKNQTKESKDSFEPPIPINNEKLALWGTLITAAISGFFIGMKKQKNSTTNTMTRSQRNKRK</sequence>
<feature type="transmembrane region" description="Helical" evidence="9">
    <location>
        <begin position="288"/>
        <end position="306"/>
    </location>
</feature>
<reference evidence="10" key="1">
    <citation type="submission" date="2022-10" db="EMBL/GenBank/DDBJ databases">
        <title>Novel sulphate-reducing endosymbionts in the free-living metamonad Anaeramoeba.</title>
        <authorList>
            <person name="Jerlstrom-Hultqvist J."/>
            <person name="Cepicka I."/>
            <person name="Gallot-Lavallee L."/>
            <person name="Salas-Leiva D."/>
            <person name="Curtis B.A."/>
            <person name="Zahonova K."/>
            <person name="Pipaliya S."/>
            <person name="Dacks J."/>
            <person name="Roger A.J."/>
        </authorList>
    </citation>
    <scope>NUCLEOTIDE SEQUENCE</scope>
    <source>
        <strain evidence="10">BMAN</strain>
    </source>
</reference>
<comment type="catalytic activity">
    <reaction evidence="7">
        <text>2-deoxy-D-ribose 5-phosphate = D-glyceraldehyde 3-phosphate + acetaldehyde</text>
        <dbReference type="Rhea" id="RHEA:12821"/>
        <dbReference type="ChEBI" id="CHEBI:15343"/>
        <dbReference type="ChEBI" id="CHEBI:59776"/>
        <dbReference type="ChEBI" id="CHEBI:62877"/>
        <dbReference type="EC" id="4.1.2.4"/>
    </reaction>
</comment>
<keyword evidence="9" id="KW-0472">Membrane</keyword>
<dbReference type="GO" id="GO:0004139">
    <property type="term" value="F:deoxyribose-phosphate aldolase activity"/>
    <property type="evidence" value="ECO:0007669"/>
    <property type="project" value="UniProtKB-EC"/>
</dbReference>
<keyword evidence="9" id="KW-1133">Transmembrane helix</keyword>
<dbReference type="SUPFAM" id="SSF51569">
    <property type="entry name" value="Aldolase"/>
    <property type="match status" value="1"/>
</dbReference>
<dbReference type="EMBL" id="JAPDFW010000056">
    <property type="protein sequence ID" value="KAJ5077903.1"/>
    <property type="molecule type" value="Genomic_DNA"/>
</dbReference>
<feature type="region of interest" description="Disordered" evidence="8">
    <location>
        <begin position="261"/>
        <end position="280"/>
    </location>
</feature>
<dbReference type="OrthoDB" id="70823at2759"/>
<dbReference type="InterPro" id="IPR002915">
    <property type="entry name" value="DeoC/FbaB/LacD_aldolase"/>
</dbReference>
<evidence type="ECO:0000256" key="4">
    <source>
        <dbReference type="ARBA" id="ARBA00023239"/>
    </source>
</evidence>
<dbReference type="AlphaFoldDB" id="A0A9Q0LUX7"/>
<comment type="caution">
    <text evidence="10">The sequence shown here is derived from an EMBL/GenBank/DDBJ whole genome shotgun (WGS) entry which is preliminary data.</text>
</comment>
<evidence type="ECO:0000256" key="6">
    <source>
        <dbReference type="ARBA" id="ARBA00032755"/>
    </source>
</evidence>
<dbReference type="PANTHER" id="PTHR10889">
    <property type="entry name" value="DEOXYRIBOSE-PHOSPHATE ALDOLASE"/>
    <property type="match status" value="1"/>
</dbReference>
<dbReference type="FunFam" id="3.20.20.70:FF:000044">
    <property type="entry name" value="Deoxyribose-phosphate aldolase"/>
    <property type="match status" value="1"/>
</dbReference>
<evidence type="ECO:0000256" key="3">
    <source>
        <dbReference type="ARBA" id="ARBA00022490"/>
    </source>
</evidence>
<dbReference type="NCBIfam" id="TIGR00126">
    <property type="entry name" value="deoC"/>
    <property type="match status" value="1"/>
</dbReference>
<evidence type="ECO:0000256" key="5">
    <source>
        <dbReference type="ARBA" id="ARBA00023270"/>
    </source>
</evidence>
<dbReference type="PANTHER" id="PTHR10889:SF1">
    <property type="entry name" value="DEOXYRIBOSE-PHOSPHATE ALDOLASE"/>
    <property type="match status" value="1"/>
</dbReference>
<dbReference type="InterPro" id="IPR013785">
    <property type="entry name" value="Aldolase_TIM"/>
</dbReference>
<evidence type="ECO:0000313" key="10">
    <source>
        <dbReference type="EMBL" id="KAJ5077903.1"/>
    </source>
</evidence>
<evidence type="ECO:0000256" key="7">
    <source>
        <dbReference type="ARBA" id="ARBA00048791"/>
    </source>
</evidence>
<keyword evidence="11" id="KW-1185">Reference proteome</keyword>
<dbReference type="Pfam" id="PF01791">
    <property type="entry name" value="DeoC"/>
    <property type="match status" value="1"/>
</dbReference>
<accession>A0A9Q0LUX7</accession>
<keyword evidence="3" id="KW-0963">Cytoplasm</keyword>
<evidence type="ECO:0000313" key="11">
    <source>
        <dbReference type="Proteomes" id="UP001149090"/>
    </source>
</evidence>
<dbReference type="Proteomes" id="UP001149090">
    <property type="component" value="Unassembled WGS sequence"/>
</dbReference>
<keyword evidence="9" id="KW-0812">Transmembrane</keyword>
<dbReference type="SMART" id="SM01133">
    <property type="entry name" value="DeoC"/>
    <property type="match status" value="1"/>
</dbReference>
<evidence type="ECO:0000256" key="2">
    <source>
        <dbReference type="ARBA" id="ARBA00012515"/>
    </source>
</evidence>
<evidence type="ECO:0000256" key="8">
    <source>
        <dbReference type="SAM" id="MobiDB-lite"/>
    </source>
</evidence>
<evidence type="ECO:0000256" key="9">
    <source>
        <dbReference type="SAM" id="Phobius"/>
    </source>
</evidence>
<keyword evidence="4" id="KW-0456">Lyase</keyword>
<gene>
    <name evidence="10" type="ORF">M0811_05593</name>
</gene>
<dbReference type="InterPro" id="IPR011343">
    <property type="entry name" value="DeoC"/>
</dbReference>
<dbReference type="GO" id="GO:0005737">
    <property type="term" value="C:cytoplasm"/>
    <property type="evidence" value="ECO:0007669"/>
    <property type="project" value="InterPro"/>
</dbReference>
<organism evidence="10 11">
    <name type="scientific">Anaeramoeba ignava</name>
    <name type="common">Anaerobic marine amoeba</name>
    <dbReference type="NCBI Taxonomy" id="1746090"/>
    <lineage>
        <taxon>Eukaryota</taxon>
        <taxon>Metamonada</taxon>
        <taxon>Anaeramoebidae</taxon>
        <taxon>Anaeramoeba</taxon>
    </lineage>
</organism>
<protein>
    <recommendedName>
        <fullName evidence="2">deoxyribose-phosphate aldolase</fullName>
        <ecNumber evidence="2">4.1.2.4</ecNumber>
    </recommendedName>
    <alternativeName>
        <fullName evidence="6">2-deoxy-D-ribose 5-phosphate aldolase</fullName>
    </alternativeName>
</protein>
<proteinExistence type="inferred from homology"/>
<comment type="similarity">
    <text evidence="1">Belongs to the DeoC/FbaB aldolase family. DeoC type 1 subfamily.</text>
</comment>
<dbReference type="GO" id="GO:0016052">
    <property type="term" value="P:carbohydrate catabolic process"/>
    <property type="evidence" value="ECO:0007669"/>
    <property type="project" value="TreeGrafter"/>
</dbReference>